<proteinExistence type="predicted"/>
<evidence type="ECO:0000313" key="3">
    <source>
        <dbReference type="Proteomes" id="UP000076858"/>
    </source>
</evidence>
<accession>A0A165A3J2</accession>
<keyword evidence="3" id="KW-1185">Reference proteome</keyword>
<evidence type="ECO:0000313" key="2">
    <source>
        <dbReference type="EMBL" id="KZS17134.1"/>
    </source>
</evidence>
<evidence type="ECO:0000256" key="1">
    <source>
        <dbReference type="SAM" id="MobiDB-lite"/>
    </source>
</evidence>
<dbReference type="AlphaFoldDB" id="A0A165A3J2"/>
<comment type="caution">
    <text evidence="2">The sequence shown here is derived from an EMBL/GenBank/DDBJ whole genome shotgun (WGS) entry which is preliminary data.</text>
</comment>
<gene>
    <name evidence="2" type="ORF">APZ42_016703</name>
</gene>
<name>A0A165A3J2_9CRUS</name>
<reference evidence="2 3" key="1">
    <citation type="submission" date="2016-03" db="EMBL/GenBank/DDBJ databases">
        <title>EvidentialGene: Evidence-directed Construction of Genes on Genomes.</title>
        <authorList>
            <person name="Gilbert D.G."/>
            <person name="Choi J.-H."/>
            <person name="Mockaitis K."/>
            <person name="Colbourne J."/>
            <person name="Pfrender M."/>
        </authorList>
    </citation>
    <scope>NUCLEOTIDE SEQUENCE [LARGE SCALE GENOMIC DNA]</scope>
    <source>
        <strain evidence="2 3">Xinb3</strain>
        <tissue evidence="2">Complete organism</tissue>
    </source>
</reference>
<sequence>MFRFQTENQLFDEGKNRQKKRPIHHKVARSKTIGNLKKNYGTKLRHSIRNAGNDTKKIKWPNKFAVTKTYAFDDKQVTKKTWKFKHSVLKI</sequence>
<protein>
    <submittedName>
        <fullName evidence="2">Uncharacterized protein</fullName>
    </submittedName>
</protein>
<dbReference type="EMBL" id="LRGB01000642">
    <property type="protein sequence ID" value="KZS17134.1"/>
    <property type="molecule type" value="Genomic_DNA"/>
</dbReference>
<dbReference type="Proteomes" id="UP000076858">
    <property type="component" value="Unassembled WGS sequence"/>
</dbReference>
<organism evidence="2 3">
    <name type="scientific">Daphnia magna</name>
    <dbReference type="NCBI Taxonomy" id="35525"/>
    <lineage>
        <taxon>Eukaryota</taxon>
        <taxon>Metazoa</taxon>
        <taxon>Ecdysozoa</taxon>
        <taxon>Arthropoda</taxon>
        <taxon>Crustacea</taxon>
        <taxon>Branchiopoda</taxon>
        <taxon>Diplostraca</taxon>
        <taxon>Cladocera</taxon>
        <taxon>Anomopoda</taxon>
        <taxon>Daphniidae</taxon>
        <taxon>Daphnia</taxon>
    </lineage>
</organism>
<feature type="region of interest" description="Disordered" evidence="1">
    <location>
        <begin position="1"/>
        <end position="25"/>
    </location>
</feature>